<dbReference type="Gene3D" id="2.40.340.10">
    <property type="entry name" value="MoeA, C-terminal, domain IV"/>
    <property type="match status" value="1"/>
</dbReference>
<protein>
    <recommendedName>
        <fullName evidence="7">Molybdopterin molybdenumtransferase</fullName>
        <ecNumber evidence="7">2.10.1.1</ecNumber>
    </recommendedName>
</protein>
<dbReference type="GO" id="GO:0061599">
    <property type="term" value="F:molybdopterin molybdotransferase activity"/>
    <property type="evidence" value="ECO:0007669"/>
    <property type="project" value="UniProtKB-UniRule"/>
</dbReference>
<evidence type="ECO:0000256" key="7">
    <source>
        <dbReference type="RuleBase" id="RU365090"/>
    </source>
</evidence>
<dbReference type="Pfam" id="PF03454">
    <property type="entry name" value="MoeA_C"/>
    <property type="match status" value="1"/>
</dbReference>
<dbReference type="InterPro" id="IPR036135">
    <property type="entry name" value="MoeA_linker/N_sf"/>
</dbReference>
<dbReference type="HOGENOM" id="CLU_010186_7_0_11"/>
<dbReference type="EC" id="2.10.1.1" evidence="7"/>
<evidence type="ECO:0000256" key="6">
    <source>
        <dbReference type="ARBA" id="ARBA00047317"/>
    </source>
</evidence>
<keyword evidence="5 7" id="KW-0501">Molybdenum cofactor biosynthesis</keyword>
<evidence type="ECO:0000259" key="9">
    <source>
        <dbReference type="SMART" id="SM00852"/>
    </source>
</evidence>
<evidence type="ECO:0000256" key="5">
    <source>
        <dbReference type="ARBA" id="ARBA00023150"/>
    </source>
</evidence>
<evidence type="ECO:0000256" key="4">
    <source>
        <dbReference type="ARBA" id="ARBA00022505"/>
    </source>
</evidence>
<dbReference type="AlphaFoldDB" id="A0A077HPH4"/>
<evidence type="ECO:0000256" key="1">
    <source>
        <dbReference type="ARBA" id="ARBA00002901"/>
    </source>
</evidence>
<dbReference type="SMART" id="SM00852">
    <property type="entry name" value="MoCF_biosynth"/>
    <property type="match status" value="1"/>
</dbReference>
<name>A0A077HPH4_9CORY</name>
<keyword evidence="11" id="KW-1185">Reference proteome</keyword>
<dbReference type="Gene3D" id="2.170.190.11">
    <property type="entry name" value="Molybdopterin biosynthesis moea protein, domain 3"/>
    <property type="match status" value="2"/>
</dbReference>
<accession>A0A077HPH4</accession>
<comment type="pathway">
    <text evidence="2 7">Cofactor biosynthesis; molybdopterin biosynthesis.</text>
</comment>
<dbReference type="Gene3D" id="3.90.105.10">
    <property type="entry name" value="Molybdopterin biosynthesis moea protein, domain 2"/>
    <property type="match status" value="2"/>
</dbReference>
<evidence type="ECO:0000313" key="10">
    <source>
        <dbReference type="EMBL" id="AIL96527.1"/>
    </source>
</evidence>
<comment type="catalytic activity">
    <reaction evidence="6">
        <text>adenylyl-molybdopterin + molybdate = Mo-molybdopterin + AMP + H(+)</text>
        <dbReference type="Rhea" id="RHEA:35047"/>
        <dbReference type="ChEBI" id="CHEBI:15378"/>
        <dbReference type="ChEBI" id="CHEBI:36264"/>
        <dbReference type="ChEBI" id="CHEBI:62727"/>
        <dbReference type="ChEBI" id="CHEBI:71302"/>
        <dbReference type="ChEBI" id="CHEBI:456215"/>
        <dbReference type="EC" id="2.10.1.1"/>
    </reaction>
</comment>
<keyword evidence="7" id="KW-0460">Magnesium</keyword>
<evidence type="ECO:0000256" key="3">
    <source>
        <dbReference type="ARBA" id="ARBA00010763"/>
    </source>
</evidence>
<comment type="cofactor">
    <cofactor evidence="7">
        <name>Mg(2+)</name>
        <dbReference type="ChEBI" id="CHEBI:18420"/>
    </cofactor>
</comment>
<gene>
    <name evidence="10" type="ORF">CUREI_03770</name>
</gene>
<dbReference type="SUPFAM" id="SSF63867">
    <property type="entry name" value="MoeA C-terminal domain-like"/>
    <property type="match status" value="1"/>
</dbReference>
<proteinExistence type="inferred from homology"/>
<feature type="region of interest" description="Disordered" evidence="8">
    <location>
        <begin position="65"/>
        <end position="103"/>
    </location>
</feature>
<dbReference type="UniPathway" id="UPA00344"/>
<keyword evidence="4 7" id="KW-0500">Molybdenum</keyword>
<dbReference type="Proteomes" id="UP000028939">
    <property type="component" value="Chromosome"/>
</dbReference>
<feature type="domain" description="MoaB/Mog" evidence="9">
    <location>
        <begin position="218"/>
        <end position="357"/>
    </location>
</feature>
<evidence type="ECO:0000313" key="11">
    <source>
        <dbReference type="Proteomes" id="UP000028939"/>
    </source>
</evidence>
<dbReference type="SUPFAM" id="SSF63882">
    <property type="entry name" value="MoeA N-terminal region -like"/>
    <property type="match status" value="2"/>
</dbReference>
<organism evidence="10 11">
    <name type="scientific">Corynebacterium ureicelerivorans</name>
    <dbReference type="NCBI Taxonomy" id="401472"/>
    <lineage>
        <taxon>Bacteria</taxon>
        <taxon>Bacillati</taxon>
        <taxon>Actinomycetota</taxon>
        <taxon>Actinomycetes</taxon>
        <taxon>Mycobacteriales</taxon>
        <taxon>Corynebacteriaceae</taxon>
        <taxon>Corynebacterium</taxon>
    </lineage>
</organism>
<dbReference type="Gene3D" id="3.40.980.10">
    <property type="entry name" value="MoaB/Mog-like domain"/>
    <property type="match status" value="1"/>
</dbReference>
<dbReference type="SUPFAM" id="SSF53218">
    <property type="entry name" value="Molybdenum cofactor biosynthesis proteins"/>
    <property type="match status" value="1"/>
</dbReference>
<dbReference type="PANTHER" id="PTHR10192:SF5">
    <property type="entry name" value="GEPHYRIN"/>
    <property type="match status" value="1"/>
</dbReference>
<dbReference type="InterPro" id="IPR005111">
    <property type="entry name" value="MoeA_C_domain_IV"/>
</dbReference>
<dbReference type="OrthoDB" id="9804758at2"/>
<dbReference type="CDD" id="cd00887">
    <property type="entry name" value="MoeA"/>
    <property type="match status" value="1"/>
</dbReference>
<dbReference type="InterPro" id="IPR001453">
    <property type="entry name" value="MoaB/Mog_dom"/>
</dbReference>
<evidence type="ECO:0000256" key="8">
    <source>
        <dbReference type="SAM" id="MobiDB-lite"/>
    </source>
</evidence>
<keyword evidence="7" id="KW-0479">Metal-binding</keyword>
<dbReference type="NCBIfam" id="NF045515">
    <property type="entry name" value="Glp_gephyrin"/>
    <property type="match status" value="1"/>
</dbReference>
<evidence type="ECO:0000256" key="2">
    <source>
        <dbReference type="ARBA" id="ARBA00005046"/>
    </source>
</evidence>
<dbReference type="InterPro" id="IPR036688">
    <property type="entry name" value="MoeA_C_domain_IV_sf"/>
</dbReference>
<comment type="similarity">
    <text evidence="3 7">Belongs to the MoeA family.</text>
</comment>
<dbReference type="STRING" id="401472.CUREI_03770"/>
<dbReference type="PANTHER" id="PTHR10192">
    <property type="entry name" value="MOLYBDOPTERIN BIOSYNTHESIS PROTEIN"/>
    <property type="match status" value="1"/>
</dbReference>
<dbReference type="RefSeq" id="WP_038610528.1">
    <property type="nucleotide sequence ID" value="NZ_CP009215.1"/>
</dbReference>
<keyword evidence="7 10" id="KW-0808">Transferase</keyword>
<dbReference type="Pfam" id="PF00994">
    <property type="entry name" value="MoCF_biosynth"/>
    <property type="match status" value="1"/>
</dbReference>
<dbReference type="Pfam" id="PF03453">
    <property type="entry name" value="MoeA_N"/>
    <property type="match status" value="1"/>
</dbReference>
<dbReference type="KEGG" id="cuv:CUREI_03770"/>
<dbReference type="GO" id="GO:0046872">
    <property type="term" value="F:metal ion binding"/>
    <property type="evidence" value="ECO:0007669"/>
    <property type="project" value="UniProtKB-UniRule"/>
</dbReference>
<dbReference type="GO" id="GO:0005829">
    <property type="term" value="C:cytosol"/>
    <property type="evidence" value="ECO:0007669"/>
    <property type="project" value="TreeGrafter"/>
</dbReference>
<reference evidence="10 11" key="1">
    <citation type="submission" date="2014-08" db="EMBL/GenBank/DDBJ databases">
        <title>Complete genome sequence of Corynebacterium ureicelerivorans DSM 45051, a lipophilic and urea-splitting isolate from a blood culture of a septicaemia patient.</title>
        <authorList>
            <person name="Tippelt A."/>
            <person name="Albersmeier A."/>
            <person name="Brinkrolf K."/>
            <person name="Ruckert C."/>
            <person name="Tauch A."/>
        </authorList>
    </citation>
    <scope>NUCLEOTIDE SEQUENCE [LARGE SCALE GENOMIC DNA]</scope>
    <source>
        <strain evidence="10 11">IMMIB RIV-2301</strain>
    </source>
</reference>
<feature type="compositionally biased region" description="Basic and acidic residues" evidence="8">
    <location>
        <begin position="68"/>
        <end position="80"/>
    </location>
</feature>
<sequence length="450" mass="47501">MRSVEDQLAAVVDAAVAPEPIRVALTDALGLMCAEEVTSTTQVPGFPQAAVDGFAVRAVDVGGSAGLRRPERRDAAKEGPEGPEGPEGEEGAEGAGSEAPADPPVARERALPVVGEVPAGSQKPLRLQPRQAVRVATGAPLPTLADAVLPLEWTDRGRKRVTPQRPVRTGDFVRKPGDDIQPGDIAVRQGSVLGPAQIGLAAAAGRDKLLVYPRPRVTVMSYGLELVDLDRTPGLGQVFDIASYVVAAAAREAGADVHRAGIVNAEPRRMRETVAGHIAKSEFVVITGAVGGSGAAPMQEILRELGEVDTTRVAMHPGSVQGFGLLGDERTPTFLLPSNPVSALVIAETFIRPAIRRSLGKTAVTRRTVKARSLRELDSIPGRRGFIRARLMRDADSGEYLVEPLSALEAGPTHLLAGFAEANAMVHLPEDAIHVRPGDIVDVEFLHQRS</sequence>
<dbReference type="InterPro" id="IPR038987">
    <property type="entry name" value="MoeA-like"/>
</dbReference>
<dbReference type="GO" id="GO:0006777">
    <property type="term" value="P:Mo-molybdopterin cofactor biosynthetic process"/>
    <property type="evidence" value="ECO:0007669"/>
    <property type="project" value="UniProtKB-UniRule"/>
</dbReference>
<dbReference type="EMBL" id="CP009215">
    <property type="protein sequence ID" value="AIL96527.1"/>
    <property type="molecule type" value="Genomic_DNA"/>
</dbReference>
<dbReference type="InterPro" id="IPR036425">
    <property type="entry name" value="MoaB/Mog-like_dom_sf"/>
</dbReference>
<comment type="function">
    <text evidence="1 7">Catalyzes the insertion of molybdate into adenylated molybdopterin with the concomitant release of AMP.</text>
</comment>
<dbReference type="InterPro" id="IPR005110">
    <property type="entry name" value="MoeA_linker/N"/>
</dbReference>